<proteinExistence type="predicted"/>
<reference evidence="7" key="1">
    <citation type="submission" date="2020-05" db="UniProtKB">
        <authorList>
            <consortium name="EnsemblMetazoa"/>
        </authorList>
    </citation>
    <scope>IDENTIFICATION</scope>
    <source>
        <strain evidence="7">TTRI</strain>
    </source>
</reference>
<evidence type="ECO:0000256" key="5">
    <source>
        <dbReference type="ARBA" id="ARBA00023136"/>
    </source>
</evidence>
<accession>A0A1A9UIQ5</accession>
<evidence type="ECO:0000256" key="2">
    <source>
        <dbReference type="ARBA" id="ARBA00022692"/>
    </source>
</evidence>
<dbReference type="EnsemblMetazoa" id="GAUT006194-RA">
    <property type="protein sequence ID" value="GAUT006194-PA"/>
    <property type="gene ID" value="GAUT006194"/>
</dbReference>
<keyword evidence="8" id="KW-1185">Reference proteome</keyword>
<evidence type="ECO:0000256" key="3">
    <source>
        <dbReference type="ARBA" id="ARBA00022729"/>
    </source>
</evidence>
<dbReference type="InterPro" id="IPR018795">
    <property type="entry name" value="K2013-like"/>
</dbReference>
<dbReference type="GO" id="GO:0016020">
    <property type="term" value="C:membrane"/>
    <property type="evidence" value="ECO:0007669"/>
    <property type="project" value="UniProtKB-SubCell"/>
</dbReference>
<evidence type="ECO:0000256" key="6">
    <source>
        <dbReference type="ARBA" id="ARBA00023180"/>
    </source>
</evidence>
<evidence type="ECO:0000313" key="8">
    <source>
        <dbReference type="Proteomes" id="UP000078200"/>
    </source>
</evidence>
<evidence type="ECO:0000313" key="7">
    <source>
        <dbReference type="EnsemblMetazoa" id="GAUT006194-PA"/>
    </source>
</evidence>
<keyword evidence="6" id="KW-0325">Glycoprotein</keyword>
<dbReference type="PANTHER" id="PTHR31386:SF2">
    <property type="entry name" value="SIMILAR TO RIKEN CDNA 2510039O18"/>
    <property type="match status" value="1"/>
</dbReference>
<evidence type="ECO:0000256" key="1">
    <source>
        <dbReference type="ARBA" id="ARBA00004479"/>
    </source>
</evidence>
<keyword evidence="5" id="KW-0472">Membrane</keyword>
<dbReference type="Pfam" id="PF10222">
    <property type="entry name" value="DUF2152"/>
    <property type="match status" value="1"/>
</dbReference>
<keyword evidence="2" id="KW-0812">Transmembrane</keyword>
<protein>
    <submittedName>
        <fullName evidence="7">Uncharacterized protein</fullName>
    </submittedName>
</protein>
<name>A0A1A9UIQ5_GLOAU</name>
<dbReference type="Proteomes" id="UP000078200">
    <property type="component" value="Unassembled WGS sequence"/>
</dbReference>
<dbReference type="VEuPathDB" id="VectorBase:GAUT006194"/>
<sequence length="192" mass="21743">MYSKELSQQRRLASEEGNPTLTFQQFFENAASKIYIVNSYGARMCLGHRLADLEMQILFWQKAKGDPKNRKLKTISRNRRLKEYFLTEFTAGCNTKPGLGRCFISSEYSGGICIETNSQKAITSITKLMQSKNFHLVRLRQSHINVWSDLWATGFTINTSKAESTLNGDRINATMYAVLSQTPSETSDSSDS</sequence>
<keyword evidence="3" id="KW-0732">Signal</keyword>
<evidence type="ECO:0000256" key="4">
    <source>
        <dbReference type="ARBA" id="ARBA00022989"/>
    </source>
</evidence>
<keyword evidence="4" id="KW-1133">Transmembrane helix</keyword>
<dbReference type="AlphaFoldDB" id="A0A1A9UIQ5"/>
<comment type="subcellular location">
    <subcellularLocation>
        <location evidence="1">Membrane</location>
        <topology evidence="1">Single-pass type I membrane protein</topology>
    </subcellularLocation>
</comment>
<organism evidence="7 8">
    <name type="scientific">Glossina austeni</name>
    <name type="common">Savannah tsetse fly</name>
    <dbReference type="NCBI Taxonomy" id="7395"/>
    <lineage>
        <taxon>Eukaryota</taxon>
        <taxon>Metazoa</taxon>
        <taxon>Ecdysozoa</taxon>
        <taxon>Arthropoda</taxon>
        <taxon>Hexapoda</taxon>
        <taxon>Insecta</taxon>
        <taxon>Pterygota</taxon>
        <taxon>Neoptera</taxon>
        <taxon>Endopterygota</taxon>
        <taxon>Diptera</taxon>
        <taxon>Brachycera</taxon>
        <taxon>Muscomorpha</taxon>
        <taxon>Hippoboscoidea</taxon>
        <taxon>Glossinidae</taxon>
        <taxon>Glossina</taxon>
    </lineage>
</organism>
<dbReference type="PANTHER" id="PTHR31386">
    <property type="entry name" value="UNCHARACTERIZED PROTEIN KIAA2013"/>
    <property type="match status" value="1"/>
</dbReference>